<sequence length="314" mass="35676">MYFKSYAKKIPAKVRKIVKRVFFSKGLNGQVTQTSFYSKERSTPRFELTAGFQVFQALMDGKRPEPTATLINPAGSGNSSLLTNGFGTQFMTIAPPLLNCEDELIWLDLTNPAYHKPVYSSNEPKCAGKDAKNLIMQSFRHALSLQEQNDLLRELEKDPDLVYRVGLTPEKLPDLVEYNPLIAIEILLKLIHSPLITEYFSVLVSMEMSLHSMEVVNRLTTSVELPTEFVHLYISNCISSCEAIKDRYLQNRLVRLVCVFLQSLIRNHIIDTSELCIELEAFCVEFSRIREAAALYRLLKQLESDTSATANKLK</sequence>
<dbReference type="PANTHER" id="PTHR15975">
    <property type="entry name" value="CCR4-NOT TRANSCRIPTION COMPLEX SUBUNIT 11"/>
    <property type="match status" value="1"/>
</dbReference>
<dbReference type="HOGENOM" id="CLU_028648_0_0_1"/>
<dbReference type="Proteomes" id="UP000002320">
    <property type="component" value="Unassembled WGS sequence"/>
</dbReference>
<protein>
    <recommendedName>
        <fullName evidence="4">CCR4-NOT transcription complex subunit 11</fullName>
    </recommendedName>
</protein>
<reference evidence="10" key="1">
    <citation type="submission" date="2007-03" db="EMBL/GenBank/DDBJ databases">
        <title>Annotation of Culex pipiens quinquefasciatus.</title>
        <authorList>
            <consortium name="The Broad Institute Genome Sequencing Platform"/>
            <person name="Atkinson P.W."/>
            <person name="Hemingway J."/>
            <person name="Christensen B.M."/>
            <person name="Higgs S."/>
            <person name="Kodira C."/>
            <person name="Hannick L."/>
            <person name="Megy K."/>
            <person name="O'Leary S."/>
            <person name="Pearson M."/>
            <person name="Haas B.J."/>
            <person name="Mauceli E."/>
            <person name="Wortman J.R."/>
            <person name="Lee N.H."/>
            <person name="Guigo R."/>
            <person name="Stanke M."/>
            <person name="Alvarado L."/>
            <person name="Amedeo P."/>
            <person name="Antoine C.H."/>
            <person name="Arensburger P."/>
            <person name="Bidwell S.L."/>
            <person name="Crawford M."/>
            <person name="Camaro F."/>
            <person name="Devon K."/>
            <person name="Engels R."/>
            <person name="Hammond M."/>
            <person name="Howarth C."/>
            <person name="Koehrsen M."/>
            <person name="Lawson D."/>
            <person name="Montgomery P."/>
            <person name="Nene V."/>
            <person name="Nusbaum C."/>
            <person name="Puiu D."/>
            <person name="Romero-Severson J."/>
            <person name="Severson D.W."/>
            <person name="Shumway M."/>
            <person name="Sisk P."/>
            <person name="Stolte C."/>
            <person name="Zeng Q."/>
            <person name="Eisenstadt E."/>
            <person name="Fraser-Liggett C."/>
            <person name="Strausberg R."/>
            <person name="Galagan J."/>
            <person name="Birren B."/>
            <person name="Collins F.H."/>
        </authorList>
    </citation>
    <scope>NUCLEOTIDE SEQUENCE [LARGE SCALE GENOMIC DNA]</scope>
    <source>
        <strain evidence="10">JHB</strain>
    </source>
</reference>
<dbReference type="OrthoDB" id="10265389at2759"/>
<organism>
    <name type="scientific">Culex quinquefasciatus</name>
    <name type="common">Southern house mosquito</name>
    <name type="synonym">Culex pungens</name>
    <dbReference type="NCBI Taxonomy" id="7176"/>
    <lineage>
        <taxon>Eukaryota</taxon>
        <taxon>Metazoa</taxon>
        <taxon>Ecdysozoa</taxon>
        <taxon>Arthropoda</taxon>
        <taxon>Hexapoda</taxon>
        <taxon>Insecta</taxon>
        <taxon>Pterygota</taxon>
        <taxon>Neoptera</taxon>
        <taxon>Endopterygota</taxon>
        <taxon>Diptera</taxon>
        <taxon>Nematocera</taxon>
        <taxon>Culicoidea</taxon>
        <taxon>Culicidae</taxon>
        <taxon>Culicinae</taxon>
        <taxon>Culicini</taxon>
        <taxon>Culex</taxon>
        <taxon>Culex</taxon>
    </lineage>
</organism>
<dbReference type="GO" id="GO:0005634">
    <property type="term" value="C:nucleus"/>
    <property type="evidence" value="ECO:0007669"/>
    <property type="project" value="UniProtKB-SubCell"/>
</dbReference>
<evidence type="ECO:0000256" key="7">
    <source>
        <dbReference type="ARBA" id="ARBA00023158"/>
    </source>
</evidence>
<evidence type="ECO:0000313" key="12">
    <source>
        <dbReference type="Proteomes" id="UP000002320"/>
    </source>
</evidence>
<dbReference type="eggNOG" id="KOG4508">
    <property type="taxonomic scope" value="Eukaryota"/>
</dbReference>
<reference evidence="11" key="2">
    <citation type="submission" date="2020-05" db="UniProtKB">
        <authorList>
            <consortium name="EnsemblMetazoa"/>
        </authorList>
    </citation>
    <scope>IDENTIFICATION</scope>
    <source>
        <strain evidence="11">JHB</strain>
    </source>
</reference>
<dbReference type="InterPro" id="IPR019312">
    <property type="entry name" value="CNOT11"/>
</dbReference>
<dbReference type="Pfam" id="PF10155">
    <property type="entry name" value="CNOT11"/>
    <property type="match status" value="1"/>
</dbReference>
<dbReference type="PANTHER" id="PTHR15975:SF0">
    <property type="entry name" value="CCR4-NOT TRANSCRIPTION COMPLEX SUBUNIT 11"/>
    <property type="match status" value="1"/>
</dbReference>
<dbReference type="EnsemblMetazoa" id="CPIJ004074-RA">
    <property type="protein sequence ID" value="CPIJ004074-PA"/>
    <property type="gene ID" value="CPIJ004074"/>
</dbReference>
<evidence type="ECO:0000256" key="2">
    <source>
        <dbReference type="ARBA" id="ARBA00004496"/>
    </source>
</evidence>
<dbReference type="VEuPathDB" id="VectorBase:CPIJ004074"/>
<evidence type="ECO:0000256" key="6">
    <source>
        <dbReference type="ARBA" id="ARBA00023015"/>
    </source>
</evidence>
<accession>B0WAH0</accession>
<keyword evidence="12" id="KW-1185">Reference proteome</keyword>
<dbReference type="GO" id="GO:0005737">
    <property type="term" value="C:cytoplasm"/>
    <property type="evidence" value="ECO:0007669"/>
    <property type="project" value="UniProtKB-SubCell"/>
</dbReference>
<dbReference type="EMBL" id="DS231872">
    <property type="protein sequence ID" value="EDS41393.1"/>
    <property type="molecule type" value="Genomic_DNA"/>
</dbReference>
<dbReference type="VEuPathDB" id="VectorBase:CQUJHB003361"/>
<evidence type="ECO:0000256" key="8">
    <source>
        <dbReference type="ARBA" id="ARBA00023163"/>
    </source>
</evidence>
<dbReference type="GO" id="GO:0030014">
    <property type="term" value="C:CCR4-NOT complex"/>
    <property type="evidence" value="ECO:0007669"/>
    <property type="project" value="InterPro"/>
</dbReference>
<evidence type="ECO:0000256" key="4">
    <source>
        <dbReference type="ARBA" id="ARBA00014872"/>
    </source>
</evidence>
<proteinExistence type="inferred from homology"/>
<evidence type="ECO:0000256" key="3">
    <source>
        <dbReference type="ARBA" id="ARBA00008030"/>
    </source>
</evidence>
<comment type="similarity">
    <text evidence="3">Belongs to the CNOT11 family.</text>
</comment>
<dbReference type="STRING" id="7176.B0WAH0"/>
<dbReference type="FunCoup" id="B0WAH0">
    <property type="interactions" value="7"/>
</dbReference>
<comment type="subcellular location">
    <subcellularLocation>
        <location evidence="2">Cytoplasm</location>
    </subcellularLocation>
    <subcellularLocation>
        <location evidence="1">Nucleus</location>
    </subcellularLocation>
</comment>
<dbReference type="OMA" id="NTDIAHQ"/>
<gene>
    <name evidence="11" type="primary">6035546</name>
    <name evidence="10" type="ORF">CpipJ_CPIJ004074</name>
</gene>
<keyword evidence="6" id="KW-0805">Transcription regulation</keyword>
<keyword evidence="8" id="KW-0804">Transcription</keyword>
<dbReference type="InParanoid" id="B0WAH0"/>
<evidence type="ECO:0000256" key="5">
    <source>
        <dbReference type="ARBA" id="ARBA00022490"/>
    </source>
</evidence>
<evidence type="ECO:0000313" key="10">
    <source>
        <dbReference type="EMBL" id="EDS41393.1"/>
    </source>
</evidence>
<evidence type="ECO:0000256" key="1">
    <source>
        <dbReference type="ARBA" id="ARBA00004123"/>
    </source>
</evidence>
<evidence type="ECO:0000313" key="11">
    <source>
        <dbReference type="EnsemblMetazoa" id="CPIJ004074-PA"/>
    </source>
</evidence>
<dbReference type="KEGG" id="cqu:CpipJ_CPIJ004074"/>
<name>B0WAH0_CULQU</name>
<keyword evidence="9" id="KW-0539">Nucleus</keyword>
<dbReference type="GO" id="GO:0031047">
    <property type="term" value="P:regulatory ncRNA-mediated gene silencing"/>
    <property type="evidence" value="ECO:0007669"/>
    <property type="project" value="UniProtKB-KW"/>
</dbReference>
<evidence type="ECO:0000256" key="9">
    <source>
        <dbReference type="ARBA" id="ARBA00023242"/>
    </source>
</evidence>
<keyword evidence="7" id="KW-0943">RNA-mediated gene silencing</keyword>
<keyword evidence="5" id="KW-0963">Cytoplasm</keyword>
<dbReference type="AlphaFoldDB" id="B0WAH0"/>